<evidence type="ECO:0000313" key="2">
    <source>
        <dbReference type="EMBL" id="MPM26417.1"/>
    </source>
</evidence>
<accession>A0A644YDW2</accession>
<feature type="domain" description="SGNH hydrolase-type esterase" evidence="1">
    <location>
        <begin position="13"/>
        <end position="219"/>
    </location>
</feature>
<dbReference type="Gene3D" id="3.40.50.1110">
    <property type="entry name" value="SGNH hydrolase"/>
    <property type="match status" value="1"/>
</dbReference>
<dbReference type="EMBL" id="VSSQ01004729">
    <property type="protein sequence ID" value="MPM26417.1"/>
    <property type="molecule type" value="Genomic_DNA"/>
</dbReference>
<name>A0A644YDW2_9ZZZZ</name>
<reference evidence="2" key="1">
    <citation type="submission" date="2019-08" db="EMBL/GenBank/DDBJ databases">
        <authorList>
            <person name="Kucharzyk K."/>
            <person name="Murdoch R.W."/>
            <person name="Higgins S."/>
            <person name="Loffler F."/>
        </authorList>
    </citation>
    <scope>NUCLEOTIDE SEQUENCE</scope>
</reference>
<protein>
    <recommendedName>
        <fullName evidence="1">SGNH hydrolase-type esterase domain-containing protein</fullName>
    </recommendedName>
</protein>
<dbReference type="Pfam" id="PF13472">
    <property type="entry name" value="Lipase_GDSL_2"/>
    <property type="match status" value="1"/>
</dbReference>
<dbReference type="AlphaFoldDB" id="A0A644YDW2"/>
<dbReference type="InterPro" id="IPR036514">
    <property type="entry name" value="SGNH_hydro_sf"/>
</dbReference>
<dbReference type="InterPro" id="IPR013830">
    <property type="entry name" value="SGNH_hydro"/>
</dbReference>
<dbReference type="PANTHER" id="PTHR14209:SF19">
    <property type="entry name" value="ISOAMYL ACETATE-HYDROLYZING ESTERASE 1 HOMOLOG"/>
    <property type="match status" value="1"/>
</dbReference>
<dbReference type="InterPro" id="IPR045136">
    <property type="entry name" value="Iah1-like"/>
</dbReference>
<comment type="caution">
    <text evidence="2">The sequence shown here is derived from an EMBL/GenBank/DDBJ whole genome shotgun (WGS) entry which is preliminary data.</text>
</comment>
<gene>
    <name evidence="2" type="ORF">SDC9_72918</name>
</gene>
<organism evidence="2">
    <name type="scientific">bioreactor metagenome</name>
    <dbReference type="NCBI Taxonomy" id="1076179"/>
    <lineage>
        <taxon>unclassified sequences</taxon>
        <taxon>metagenomes</taxon>
        <taxon>ecological metagenomes</taxon>
    </lineage>
</organism>
<evidence type="ECO:0000259" key="1">
    <source>
        <dbReference type="Pfam" id="PF13472"/>
    </source>
</evidence>
<dbReference type="SUPFAM" id="SSF52266">
    <property type="entry name" value="SGNH hydrolase"/>
    <property type="match status" value="1"/>
</dbReference>
<proteinExistence type="predicted"/>
<dbReference type="PANTHER" id="PTHR14209">
    <property type="entry name" value="ISOAMYL ACETATE-HYDROLYZING ESTERASE 1"/>
    <property type="match status" value="1"/>
</dbReference>
<sequence length="234" mass="26781">MEQIAGERVVVWGDSLAKGVVWNETRKRHAYSKLTAVDIAANKLGIEIINRSKFGCTAPLGMELMERDVNDGIVCDTAVIEFGGNDCNFDWAAVSERPEEQHLPATPPEEYLESLRAIVRWLVARNIRPVLMTLPPIDAERYFHFLVGDRLNPKHILKWLGDVQQIYRYQELYSLMIEKVAREFSIQLIDLRQRCLENRGFVKKMICADGLHLTEEGQQFIGEAVVDLVIKENI</sequence>